<dbReference type="OrthoDB" id="2419780at2759"/>
<dbReference type="GeneID" id="42004048"/>
<dbReference type="AlphaFoldDB" id="A0A507C5V1"/>
<reference evidence="2 3" key="1">
    <citation type="journal article" date="2019" name="Sci. Rep.">
        <title>Comparative genomics of chytrid fungi reveal insights into the obligate biotrophic and pathogenic lifestyle of Synchytrium endobioticum.</title>
        <authorList>
            <person name="van de Vossenberg B.T.L.H."/>
            <person name="Warris S."/>
            <person name="Nguyen H.D.T."/>
            <person name="van Gent-Pelzer M.P.E."/>
            <person name="Joly D.L."/>
            <person name="van de Geest H.C."/>
            <person name="Bonants P.J.M."/>
            <person name="Smith D.S."/>
            <person name="Levesque C.A."/>
            <person name="van der Lee T.A.J."/>
        </authorList>
    </citation>
    <scope>NUCLEOTIDE SEQUENCE [LARGE SCALE GENOMIC DNA]</scope>
    <source>
        <strain evidence="2 3">JEL517</strain>
    </source>
</reference>
<name>A0A507C5V1_9FUNG</name>
<comment type="caution">
    <text evidence="2">The sequence shown here is derived from an EMBL/GenBank/DDBJ whole genome shotgun (WGS) entry which is preliminary data.</text>
</comment>
<feature type="region of interest" description="Disordered" evidence="1">
    <location>
        <begin position="69"/>
        <end position="88"/>
    </location>
</feature>
<protein>
    <submittedName>
        <fullName evidence="2">Uncharacterized protein</fullName>
    </submittedName>
</protein>
<sequence length="220" mass="24025">MSNTQRKDVLTNDRAQAHKEALLYLEDSLSNMRPFGREADTLFQELDALRREQVNLALEHLAVDEGLQRVHGPAGSEDDFAKRDQENSSKFAKRQIDVGGLMSKLDHLSKNLSDFHERMSGMHSFAHPVSDNQVSSAGSYALSPPPVNRNVAARPYAAATTTASSSAAASSSGTGARRNVQQSSGTSPRSSVRIPDERKYAGRDDPYRNGLSDLNRTGKP</sequence>
<dbReference type="RefSeq" id="XP_031025199.1">
    <property type="nucleotide sequence ID" value="XM_031168751.1"/>
</dbReference>
<dbReference type="Proteomes" id="UP000319731">
    <property type="component" value="Unassembled WGS sequence"/>
</dbReference>
<feature type="region of interest" description="Disordered" evidence="1">
    <location>
        <begin position="163"/>
        <end position="220"/>
    </location>
</feature>
<feature type="compositionally biased region" description="Basic and acidic residues" evidence="1">
    <location>
        <begin position="194"/>
        <end position="207"/>
    </location>
</feature>
<evidence type="ECO:0000256" key="1">
    <source>
        <dbReference type="SAM" id="MobiDB-lite"/>
    </source>
</evidence>
<organism evidence="2 3">
    <name type="scientific">Synchytrium microbalum</name>
    <dbReference type="NCBI Taxonomy" id="1806994"/>
    <lineage>
        <taxon>Eukaryota</taxon>
        <taxon>Fungi</taxon>
        <taxon>Fungi incertae sedis</taxon>
        <taxon>Chytridiomycota</taxon>
        <taxon>Chytridiomycota incertae sedis</taxon>
        <taxon>Chytridiomycetes</taxon>
        <taxon>Synchytriales</taxon>
        <taxon>Synchytriaceae</taxon>
        <taxon>Synchytrium</taxon>
    </lineage>
</organism>
<evidence type="ECO:0000313" key="3">
    <source>
        <dbReference type="Proteomes" id="UP000319731"/>
    </source>
</evidence>
<proteinExistence type="predicted"/>
<feature type="compositionally biased region" description="Polar residues" evidence="1">
    <location>
        <begin position="179"/>
        <end position="190"/>
    </location>
</feature>
<feature type="compositionally biased region" description="Low complexity" evidence="1">
    <location>
        <begin position="163"/>
        <end position="176"/>
    </location>
</feature>
<dbReference type="EMBL" id="QEAO01000013">
    <property type="protein sequence ID" value="TPX34479.1"/>
    <property type="molecule type" value="Genomic_DNA"/>
</dbReference>
<gene>
    <name evidence="2" type="ORF">SmJEL517_g02823</name>
</gene>
<evidence type="ECO:0000313" key="2">
    <source>
        <dbReference type="EMBL" id="TPX34479.1"/>
    </source>
</evidence>
<accession>A0A507C5V1</accession>
<keyword evidence="3" id="KW-1185">Reference proteome</keyword>